<keyword evidence="1" id="KW-0812">Transmembrane</keyword>
<dbReference type="Proteomes" id="UP000291084">
    <property type="component" value="Chromosome 1"/>
</dbReference>
<evidence type="ECO:0000313" key="3">
    <source>
        <dbReference type="Proteomes" id="UP000291084"/>
    </source>
</evidence>
<evidence type="ECO:0000313" key="2">
    <source>
        <dbReference type="EMBL" id="BAT72883.1"/>
    </source>
</evidence>
<protein>
    <submittedName>
        <fullName evidence="2">Uncharacterized protein</fullName>
    </submittedName>
</protein>
<gene>
    <name evidence="2" type="primary">Vigan.01G032600</name>
    <name evidence="2" type="ORF">VIGAN_01032600</name>
</gene>
<dbReference type="AlphaFoldDB" id="A0A0S3QX47"/>
<keyword evidence="3" id="KW-1185">Reference proteome</keyword>
<keyword evidence="1" id="KW-0472">Membrane</keyword>
<feature type="transmembrane region" description="Helical" evidence="1">
    <location>
        <begin position="31"/>
        <end position="55"/>
    </location>
</feature>
<proteinExistence type="predicted"/>
<feature type="non-terminal residue" evidence="2">
    <location>
        <position position="80"/>
    </location>
</feature>
<reference evidence="2 3" key="1">
    <citation type="journal article" date="2015" name="Sci. Rep.">
        <title>The power of single molecule real-time sequencing technology in the de novo assembly of a eukaryotic genome.</title>
        <authorList>
            <person name="Sakai H."/>
            <person name="Naito K."/>
            <person name="Ogiso-Tanaka E."/>
            <person name="Takahashi Y."/>
            <person name="Iseki K."/>
            <person name="Muto C."/>
            <person name="Satou K."/>
            <person name="Teruya K."/>
            <person name="Shiroma A."/>
            <person name="Shimoji M."/>
            <person name="Hirano T."/>
            <person name="Itoh T."/>
            <person name="Kaga A."/>
            <person name="Tomooka N."/>
        </authorList>
    </citation>
    <scope>NUCLEOTIDE SEQUENCE [LARGE SCALE GENOMIC DNA]</scope>
    <source>
        <strain evidence="3">cv. Shumari</strain>
    </source>
</reference>
<organism evidence="2 3">
    <name type="scientific">Vigna angularis var. angularis</name>
    <dbReference type="NCBI Taxonomy" id="157739"/>
    <lineage>
        <taxon>Eukaryota</taxon>
        <taxon>Viridiplantae</taxon>
        <taxon>Streptophyta</taxon>
        <taxon>Embryophyta</taxon>
        <taxon>Tracheophyta</taxon>
        <taxon>Spermatophyta</taxon>
        <taxon>Magnoliopsida</taxon>
        <taxon>eudicotyledons</taxon>
        <taxon>Gunneridae</taxon>
        <taxon>Pentapetalae</taxon>
        <taxon>rosids</taxon>
        <taxon>fabids</taxon>
        <taxon>Fabales</taxon>
        <taxon>Fabaceae</taxon>
        <taxon>Papilionoideae</taxon>
        <taxon>50 kb inversion clade</taxon>
        <taxon>NPAAA clade</taxon>
        <taxon>indigoferoid/millettioid clade</taxon>
        <taxon>Phaseoleae</taxon>
        <taxon>Vigna</taxon>
    </lineage>
</organism>
<sequence length="80" mass="9557">MEFRWPWRQTLQGKALKPKYLIMMVGQFQQPLASCVSFPLVLCANVSMVLFFLLFSLRAGWKNSFCYNWWRSSKNRETFP</sequence>
<name>A0A0S3QX47_PHAAN</name>
<dbReference type="EMBL" id="AP015034">
    <property type="protein sequence ID" value="BAT72883.1"/>
    <property type="molecule type" value="Genomic_DNA"/>
</dbReference>
<accession>A0A0S3QX47</accession>
<keyword evidence="1" id="KW-1133">Transmembrane helix</keyword>
<evidence type="ECO:0000256" key="1">
    <source>
        <dbReference type="SAM" id="Phobius"/>
    </source>
</evidence>